<reference evidence="1 2" key="1">
    <citation type="submission" date="2018-05" db="EMBL/GenBank/DDBJ databases">
        <title>Amnibacterium sp. M8JJ-5, whole genome shotgun sequence.</title>
        <authorList>
            <person name="Tuo L."/>
        </authorList>
    </citation>
    <scope>NUCLEOTIDE SEQUENCE [LARGE SCALE GENOMIC DNA]</scope>
    <source>
        <strain evidence="1 2">M8JJ-5</strain>
    </source>
</reference>
<protein>
    <submittedName>
        <fullName evidence="1">Thioredoxin family protein</fullName>
    </submittedName>
</protein>
<keyword evidence="2" id="KW-1185">Reference proteome</keyword>
<dbReference type="Proteomes" id="UP000244893">
    <property type="component" value="Unassembled WGS sequence"/>
</dbReference>
<dbReference type="EMBL" id="QEOP01000006">
    <property type="protein sequence ID" value="PVZ93146.1"/>
    <property type="molecule type" value="Genomic_DNA"/>
</dbReference>
<evidence type="ECO:0000313" key="1">
    <source>
        <dbReference type="EMBL" id="PVZ93146.1"/>
    </source>
</evidence>
<dbReference type="OrthoDB" id="7185309at2"/>
<gene>
    <name evidence="1" type="ORF">DDQ50_16580</name>
</gene>
<accession>A0A2V1HKI2</accession>
<dbReference type="AlphaFoldDB" id="A0A2V1HKI2"/>
<name>A0A2V1HKI2_9MICO</name>
<evidence type="ECO:0000313" key="2">
    <source>
        <dbReference type="Proteomes" id="UP000244893"/>
    </source>
</evidence>
<organism evidence="1 2">
    <name type="scientific">Amnibacterium flavum</name>
    <dbReference type="NCBI Taxonomy" id="2173173"/>
    <lineage>
        <taxon>Bacteria</taxon>
        <taxon>Bacillati</taxon>
        <taxon>Actinomycetota</taxon>
        <taxon>Actinomycetes</taxon>
        <taxon>Micrococcales</taxon>
        <taxon>Microbacteriaceae</taxon>
        <taxon>Amnibacterium</taxon>
    </lineage>
</organism>
<comment type="caution">
    <text evidence="1">The sequence shown here is derived from an EMBL/GenBank/DDBJ whole genome shotgun (WGS) entry which is preliminary data.</text>
</comment>
<sequence>MMIEVLHIDDCPNWIAAGQRIEEALALNGTPNAKVTYRLIESAEEAALVPFAGSPTITLDGRDLFPNGGVTRDLACRIYFTPEGTAGLPTVEQISEAIASHEH</sequence>
<dbReference type="RefSeq" id="WP_116757919.1">
    <property type="nucleotide sequence ID" value="NZ_JBHUEX010000003.1"/>
</dbReference>
<proteinExistence type="predicted"/>